<reference evidence="3 4" key="1">
    <citation type="submission" date="2019-08" db="EMBL/GenBank/DDBJ databases">
        <title>Draft genome sequences of two oriental melons (Cucumis melo L. var makuwa).</title>
        <authorList>
            <person name="Kwon S.-Y."/>
        </authorList>
    </citation>
    <scope>NUCLEOTIDE SEQUENCE [LARGE SCALE GENOMIC DNA]</scope>
    <source>
        <strain evidence="4">cv. Chang Bougi</strain>
        <strain evidence="3">cv. SW 3</strain>
        <tissue evidence="2">Leaf</tissue>
    </source>
</reference>
<gene>
    <name evidence="2" type="ORF">E5676_scaffold83G00320</name>
    <name evidence="1" type="ORF">E6C27_scaffold67G002210</name>
</gene>
<sequence>MFVVKENNEELEIIKEDEFKKKELNTVEITKENKTILELSINSMVGLSNLGTMKVKGKIQAREVVVLIDYGLATHNFICERIVIYLQLAKRDTSNYGVILRSGTTIKGKGVCKAVELVLNEWKGFSVECRALEGGVTMAEYYGVEVLTVEESISVVLNKFEDVFDWLERLPLRREIEHHIHLKKGTDHVNV</sequence>
<evidence type="ECO:0000313" key="1">
    <source>
        <dbReference type="EMBL" id="KAA0041841.1"/>
    </source>
</evidence>
<dbReference type="OrthoDB" id="1933597at2759"/>
<dbReference type="Proteomes" id="UP000321393">
    <property type="component" value="Unassembled WGS sequence"/>
</dbReference>
<evidence type="ECO:0000313" key="4">
    <source>
        <dbReference type="Proteomes" id="UP000321947"/>
    </source>
</evidence>
<organism evidence="2 4">
    <name type="scientific">Cucumis melo var. makuwa</name>
    <name type="common">Oriental melon</name>
    <dbReference type="NCBI Taxonomy" id="1194695"/>
    <lineage>
        <taxon>Eukaryota</taxon>
        <taxon>Viridiplantae</taxon>
        <taxon>Streptophyta</taxon>
        <taxon>Embryophyta</taxon>
        <taxon>Tracheophyta</taxon>
        <taxon>Spermatophyta</taxon>
        <taxon>Magnoliopsida</taxon>
        <taxon>eudicotyledons</taxon>
        <taxon>Gunneridae</taxon>
        <taxon>Pentapetalae</taxon>
        <taxon>rosids</taxon>
        <taxon>fabids</taxon>
        <taxon>Cucurbitales</taxon>
        <taxon>Cucurbitaceae</taxon>
        <taxon>Benincaseae</taxon>
        <taxon>Cucumis</taxon>
    </lineage>
</organism>
<comment type="caution">
    <text evidence="2">The sequence shown here is derived from an EMBL/GenBank/DDBJ whole genome shotgun (WGS) entry which is preliminary data.</text>
</comment>
<evidence type="ECO:0000313" key="3">
    <source>
        <dbReference type="Proteomes" id="UP000321393"/>
    </source>
</evidence>
<dbReference type="Proteomes" id="UP000321947">
    <property type="component" value="Unassembled WGS sequence"/>
</dbReference>
<name>A0A5D3C064_CUCMM</name>
<proteinExistence type="predicted"/>
<dbReference type="AlphaFoldDB" id="A0A5D3C064"/>
<protein>
    <submittedName>
        <fullName evidence="2">Ty3-gypsy retroelement transposase</fullName>
    </submittedName>
</protein>
<dbReference type="EMBL" id="SSTD01013865">
    <property type="protein sequence ID" value="TYK05363.1"/>
    <property type="molecule type" value="Genomic_DNA"/>
</dbReference>
<evidence type="ECO:0000313" key="2">
    <source>
        <dbReference type="EMBL" id="TYK05363.1"/>
    </source>
</evidence>
<accession>A0A5D3C064</accession>
<dbReference type="EMBL" id="SSTE01016227">
    <property type="protein sequence ID" value="KAA0041841.1"/>
    <property type="molecule type" value="Genomic_DNA"/>
</dbReference>